<reference evidence="2 3" key="1">
    <citation type="submission" date="2018-04" db="EMBL/GenBank/DDBJ databases">
        <title>Comparative genomic analysis of various Salmonella enterica serotypes in Singapore.</title>
        <authorList>
            <person name="Kohli G.S."/>
            <person name="Zwe Y.H."/>
            <person name="Ding Y."/>
            <person name="Givskov M."/>
            <person name="Liang Y."/>
        </authorList>
    </citation>
    <scope>NUCLEOTIDE SEQUENCE [LARGE SCALE GENOMIC DNA]</scope>
    <source>
        <strain evidence="3">sg_wb24</strain>
        <strain evidence="2">Sg_wb24</strain>
    </source>
</reference>
<name>A0A5U9QCX4_SALET</name>
<dbReference type="RefSeq" id="WP_000534972.1">
    <property type="nucleotide sequence ID" value="NZ_CP036165.1"/>
</dbReference>
<evidence type="ECO:0000313" key="2">
    <source>
        <dbReference type="EMBL" id="TAD64568.1"/>
    </source>
</evidence>
<organism evidence="1">
    <name type="scientific">Salmonella enterica subsp. enterica serovar Albany</name>
    <dbReference type="NCBI Taxonomy" id="211968"/>
    <lineage>
        <taxon>Bacteria</taxon>
        <taxon>Pseudomonadati</taxon>
        <taxon>Pseudomonadota</taxon>
        <taxon>Gammaproteobacteria</taxon>
        <taxon>Enterobacterales</taxon>
        <taxon>Enterobacteriaceae</taxon>
        <taxon>Salmonella</taxon>
    </lineage>
</organism>
<dbReference type="Proteomes" id="UP000293700">
    <property type="component" value="Unassembled WGS sequence"/>
</dbReference>
<reference evidence="1" key="2">
    <citation type="submission" date="2018-06" db="EMBL/GenBank/DDBJ databases">
        <authorList>
            <person name="Ashton P.M."/>
            <person name="Dallman T."/>
            <person name="Nair S."/>
            <person name="De Pinna E."/>
            <person name="Peters T."/>
            <person name="Grant K."/>
        </authorList>
    </citation>
    <scope>NUCLEOTIDE SEQUENCE</scope>
    <source>
        <strain evidence="1">238461</strain>
    </source>
</reference>
<proteinExistence type="predicted"/>
<dbReference type="AlphaFoldDB" id="A0A5U9QCX4"/>
<dbReference type="EMBL" id="AAGVHF010000022">
    <property type="protein sequence ID" value="EBS3628757.1"/>
    <property type="molecule type" value="Genomic_DNA"/>
</dbReference>
<sequence length="85" mass="9803">MGSKNPNCTIIYRGEFIESVPDGSWLIIQRAKEYGGGFWLGKAYVDCFWLEFEKPMSLRDCMHYSVVHDGMVNNGQAFDDEFKLI</sequence>
<evidence type="ECO:0000313" key="1">
    <source>
        <dbReference type="EMBL" id="EBS3628757.1"/>
    </source>
</evidence>
<protein>
    <submittedName>
        <fullName evidence="1">LF-82</fullName>
    </submittedName>
</protein>
<comment type="caution">
    <text evidence="1">The sequence shown here is derived from an EMBL/GenBank/DDBJ whole genome shotgun (WGS) entry which is preliminary data.</text>
</comment>
<gene>
    <name evidence="2" type="ORF">DBZ74_04385</name>
    <name evidence="1" type="ORF">DPD93_17915</name>
</gene>
<dbReference type="EMBL" id="QAUU01000005">
    <property type="protein sequence ID" value="TAD64568.1"/>
    <property type="molecule type" value="Genomic_DNA"/>
</dbReference>
<accession>A0A5U9QCX4</accession>
<evidence type="ECO:0000313" key="3">
    <source>
        <dbReference type="Proteomes" id="UP000293700"/>
    </source>
</evidence>